<comment type="caution">
    <text evidence="1">The sequence shown here is derived from an EMBL/GenBank/DDBJ whole genome shotgun (WGS) entry which is preliminary data.</text>
</comment>
<keyword evidence="2" id="KW-1185">Reference proteome</keyword>
<sequence>MAAEKKISVRALAAVVGGGAVLALGWLGVASGGSSTSLAVHLPPPPPTVSSPAMQIGATTTTEAPATQPLVAKAKPAIKGPAALPSEEAGLP</sequence>
<dbReference type="Proteomes" id="UP000069620">
    <property type="component" value="Unassembled WGS sequence"/>
</dbReference>
<reference evidence="2" key="2">
    <citation type="submission" date="2016-02" db="EMBL/GenBank/DDBJ databases">
        <title>Draft genome sequence of five rapidly growing Mycobacterium species.</title>
        <authorList>
            <person name="Katahira K."/>
            <person name="Gotou Y."/>
            <person name="Iida K."/>
            <person name="Ogura Y."/>
            <person name="Hayashi T."/>
        </authorList>
    </citation>
    <scope>NUCLEOTIDE SEQUENCE [LARGE SCALE GENOMIC DNA]</scope>
    <source>
        <strain evidence="2">JCM15654</strain>
    </source>
</reference>
<reference evidence="2" key="1">
    <citation type="journal article" date="2016" name="Genome Announc.">
        <title>Draft Genome Sequences of Five Rapidly Growing Mycobacterium Species, M. thermoresistibile, M. fortuitum subsp. acetamidolyticum, M. canariasense, M. brisbanense, and M. novocastrense.</title>
        <authorList>
            <person name="Katahira K."/>
            <person name="Ogura Y."/>
            <person name="Gotoh Y."/>
            <person name="Hayashi T."/>
        </authorList>
    </citation>
    <scope>NUCLEOTIDE SEQUENCE [LARGE SCALE GENOMIC DNA]</scope>
    <source>
        <strain evidence="2">JCM15654</strain>
    </source>
</reference>
<proteinExistence type="predicted"/>
<accession>A0A100W189</accession>
<organism evidence="1 2">
    <name type="scientific">Mycolicibacterium brisbanense</name>
    <dbReference type="NCBI Taxonomy" id="146020"/>
    <lineage>
        <taxon>Bacteria</taxon>
        <taxon>Bacillati</taxon>
        <taxon>Actinomycetota</taxon>
        <taxon>Actinomycetes</taxon>
        <taxon>Mycobacteriales</taxon>
        <taxon>Mycobacteriaceae</taxon>
        <taxon>Mycolicibacterium</taxon>
    </lineage>
</organism>
<dbReference type="RefSeq" id="WP_131805555.1">
    <property type="nucleotide sequence ID" value="NZ_BCSX01000035.1"/>
</dbReference>
<dbReference type="AlphaFoldDB" id="A0A100W189"/>
<dbReference type="EMBL" id="BCSX01000035">
    <property type="protein sequence ID" value="GAS89696.1"/>
    <property type="molecule type" value="Genomic_DNA"/>
</dbReference>
<gene>
    <name evidence="1" type="ORF">RMCB_3792</name>
</gene>
<evidence type="ECO:0000313" key="2">
    <source>
        <dbReference type="Proteomes" id="UP000069620"/>
    </source>
</evidence>
<name>A0A100W189_9MYCO</name>
<evidence type="ECO:0000313" key="1">
    <source>
        <dbReference type="EMBL" id="GAS89696.1"/>
    </source>
</evidence>
<protein>
    <submittedName>
        <fullName evidence="1">Uncharacterized protein</fullName>
    </submittedName>
</protein>